<dbReference type="PANTHER" id="PTHR31080:SF261">
    <property type="entry name" value="OS12G0128900 PROTEIN"/>
    <property type="match status" value="1"/>
</dbReference>
<dbReference type="GO" id="GO:0004857">
    <property type="term" value="F:enzyme inhibitor activity"/>
    <property type="evidence" value="ECO:0007669"/>
    <property type="project" value="InterPro"/>
</dbReference>
<dbReference type="AlphaFoldDB" id="F2EHN9"/>
<proteinExistence type="evidence at transcript level"/>
<dbReference type="GeneID" id="123430112"/>
<dbReference type="Gene3D" id="1.20.140.40">
    <property type="entry name" value="Invertase/pectin methylesterase inhibitor family protein"/>
    <property type="match status" value="1"/>
</dbReference>
<protein>
    <submittedName>
        <fullName evidence="4">Predicted protein</fullName>
    </submittedName>
</protein>
<feature type="domain" description="Pectinesterase inhibitor" evidence="3">
    <location>
        <begin position="30"/>
        <end position="112"/>
    </location>
</feature>
<dbReference type="SMR" id="F2EHN9"/>
<reference evidence="5" key="3">
    <citation type="submission" date="2020-10" db="EMBL/GenBank/DDBJ databases">
        <authorList>
            <person name="Scholz U."/>
            <person name="Mascher M."/>
            <person name="Fiebig A."/>
        </authorList>
    </citation>
    <scope>NUCLEOTIDE SEQUENCE [LARGE SCALE GENOMIC DNA]</scope>
    <source>
        <strain evidence="5">cv. Morex</strain>
    </source>
</reference>
<name>F2EHN9_HORVV</name>
<dbReference type="Proteomes" id="UP000011116">
    <property type="component" value="Chromosome 2H"/>
</dbReference>
<evidence type="ECO:0000313" key="5">
    <source>
        <dbReference type="EnsemblPlants" id="HORVU.MOREX.r3.2HG0155760.1.CDS1"/>
    </source>
</evidence>
<reference evidence="4" key="1">
    <citation type="journal article" date="2011" name="Plant Physiol.">
        <title>Comprehensive sequence analysis of 24,783 barley full-length cDNAs derived from 12 clone libraries.</title>
        <authorList>
            <person name="Matsumoto T."/>
            <person name="Tanaka T."/>
            <person name="Sakai H."/>
            <person name="Amano N."/>
            <person name="Kanamori H."/>
            <person name="Kurita K."/>
            <person name="Kikuta A."/>
            <person name="Kamiya K."/>
            <person name="Yamamoto M."/>
            <person name="Ikawa H."/>
            <person name="Fujii N."/>
            <person name="Hori K."/>
            <person name="Itoh T."/>
            <person name="Sato K."/>
        </authorList>
    </citation>
    <scope>NUCLEOTIDE SEQUENCE</scope>
    <source>
        <tissue evidence="4">Flower</tissue>
    </source>
</reference>
<dbReference type="KEGG" id="hvg:123430112"/>
<reference evidence="6" key="2">
    <citation type="journal article" date="2012" name="Nature">
        <title>A physical, genetic and functional sequence assembly of the barley genome.</title>
        <authorList>
            <consortium name="The International Barley Genome Sequencing Consortium"/>
            <person name="Mayer K.F."/>
            <person name="Waugh R."/>
            <person name="Brown J.W."/>
            <person name="Schulman A."/>
            <person name="Langridge P."/>
            <person name="Platzer M."/>
            <person name="Fincher G.B."/>
            <person name="Muehlbauer G.J."/>
            <person name="Sato K."/>
            <person name="Close T.J."/>
            <person name="Wise R.P."/>
            <person name="Stein N."/>
        </authorList>
    </citation>
    <scope>NUCLEOTIDE SEQUENCE [LARGE SCALE GENOMIC DNA]</scope>
    <source>
        <strain evidence="6">cv. Morex</strain>
    </source>
</reference>
<feature type="chain" id="PRO_5044730880" evidence="2">
    <location>
        <begin position="28"/>
        <end position="197"/>
    </location>
</feature>
<dbReference type="EnsemblPlants" id="HORVU.MOREX.r3.2HG0155760.1">
    <property type="protein sequence ID" value="HORVU.MOREX.r3.2HG0155760.1.CDS1"/>
    <property type="gene ID" value="HORVU.MOREX.r3.2HG0155760"/>
</dbReference>
<evidence type="ECO:0000256" key="2">
    <source>
        <dbReference type="SAM" id="SignalP"/>
    </source>
</evidence>
<organism evidence="4">
    <name type="scientific">Hordeum vulgare subsp. vulgare</name>
    <name type="common">Domesticated barley</name>
    <dbReference type="NCBI Taxonomy" id="112509"/>
    <lineage>
        <taxon>Eukaryota</taxon>
        <taxon>Viridiplantae</taxon>
        <taxon>Streptophyta</taxon>
        <taxon>Embryophyta</taxon>
        <taxon>Tracheophyta</taxon>
        <taxon>Spermatophyta</taxon>
        <taxon>Magnoliopsida</taxon>
        <taxon>Liliopsida</taxon>
        <taxon>Poales</taxon>
        <taxon>Poaceae</taxon>
        <taxon>BOP clade</taxon>
        <taxon>Pooideae</taxon>
        <taxon>Triticodae</taxon>
        <taxon>Triticeae</taxon>
        <taxon>Hordeinae</taxon>
        <taxon>Hordeum</taxon>
    </lineage>
</organism>
<evidence type="ECO:0000313" key="4">
    <source>
        <dbReference type="EMBL" id="BAK06861.1"/>
    </source>
</evidence>
<dbReference type="SUPFAM" id="SSF101148">
    <property type="entry name" value="Plant invertase/pectin methylesterase inhibitor"/>
    <property type="match status" value="1"/>
</dbReference>
<accession>F2EHN9</accession>
<dbReference type="Gramene" id="HORVU.MOREX.r2.2HG0128370.1">
    <property type="protein sequence ID" value="HORVU.MOREX.r2.2HG0128370.1.CDS.1"/>
    <property type="gene ID" value="HORVU.MOREX.r2.2HG0128370"/>
</dbReference>
<evidence type="ECO:0000259" key="3">
    <source>
        <dbReference type="Pfam" id="PF04043"/>
    </source>
</evidence>
<sequence length="197" mass="20735">MAIATPRSSLIIMFVLLVSSASLVVDGGSIVKETCAKTPQPSYCEQLLKSSSASDARALAQAGVAAASKAATEAATAAKAERDKLPNNKTQWRCMDSCASGFDEATNKFKPAAGGNATGVDAGLTDVLDFIVVDEDVEKSKDWEWKWSCNECKADPTAPAGLVAKNKEFDKIMEVLPAIIKQAVEGKDNSTKSATKS</sequence>
<dbReference type="Gramene" id="HORVU.MOREX.r3.2HG0155760.1">
    <property type="protein sequence ID" value="HORVU.MOREX.r3.2HG0155760.1.CDS1"/>
    <property type="gene ID" value="HORVU.MOREX.r3.2HG0155760"/>
</dbReference>
<gene>
    <name evidence="5" type="primary">LOC123430112</name>
</gene>
<dbReference type="RefSeq" id="XP_044969954.1">
    <property type="nucleotide sequence ID" value="XM_045114019.1"/>
</dbReference>
<dbReference type="Pfam" id="PF04043">
    <property type="entry name" value="PMEI"/>
    <property type="match status" value="1"/>
</dbReference>
<dbReference type="OrthoDB" id="683800at2759"/>
<feature type="signal peptide" evidence="2">
    <location>
        <begin position="1"/>
        <end position="27"/>
    </location>
</feature>
<dbReference type="EMBL" id="AK375666">
    <property type="protein sequence ID" value="BAK06861.1"/>
    <property type="molecule type" value="mRNA"/>
</dbReference>
<dbReference type="PANTHER" id="PTHR31080">
    <property type="entry name" value="PECTINESTERASE INHIBITOR-LIKE"/>
    <property type="match status" value="1"/>
</dbReference>
<reference evidence="5" key="4">
    <citation type="submission" date="2022-01" db="UniProtKB">
        <authorList>
            <consortium name="EnsemblPlants"/>
        </authorList>
    </citation>
    <scope>IDENTIFICATION</scope>
    <source>
        <strain evidence="5">subsp. vulgare</strain>
    </source>
</reference>
<keyword evidence="1 2" id="KW-0732">Signal</keyword>
<dbReference type="InterPro" id="IPR051955">
    <property type="entry name" value="PME_Inhibitor"/>
</dbReference>
<evidence type="ECO:0000313" key="6">
    <source>
        <dbReference type="Proteomes" id="UP000011116"/>
    </source>
</evidence>
<dbReference type="NCBIfam" id="TIGR01614">
    <property type="entry name" value="PME_inhib"/>
    <property type="match status" value="1"/>
</dbReference>
<keyword evidence="6" id="KW-1185">Reference proteome</keyword>
<evidence type="ECO:0000256" key="1">
    <source>
        <dbReference type="ARBA" id="ARBA00022729"/>
    </source>
</evidence>
<dbReference type="InterPro" id="IPR006501">
    <property type="entry name" value="Pectinesterase_inhib_dom"/>
</dbReference>
<dbReference type="InterPro" id="IPR035513">
    <property type="entry name" value="Invertase/methylesterase_inhib"/>
</dbReference>